<gene>
    <name evidence="1" type="ORF">ENV62_06345</name>
</gene>
<name>A0A7C3WTE6_9BACT</name>
<accession>A0A7C3WTE6</accession>
<evidence type="ECO:0008006" key="2">
    <source>
        <dbReference type="Google" id="ProtNLM"/>
    </source>
</evidence>
<dbReference type="EMBL" id="DTHB01000043">
    <property type="protein sequence ID" value="HGB14837.1"/>
    <property type="molecule type" value="Genomic_DNA"/>
</dbReference>
<dbReference type="AlphaFoldDB" id="A0A7C3WTE6"/>
<organism evidence="1">
    <name type="scientific">Desulfobacca acetoxidans</name>
    <dbReference type="NCBI Taxonomy" id="60893"/>
    <lineage>
        <taxon>Bacteria</taxon>
        <taxon>Pseudomonadati</taxon>
        <taxon>Thermodesulfobacteriota</taxon>
        <taxon>Desulfobaccia</taxon>
        <taxon>Desulfobaccales</taxon>
        <taxon>Desulfobaccaceae</taxon>
        <taxon>Desulfobacca</taxon>
    </lineage>
</organism>
<protein>
    <recommendedName>
        <fullName evidence="2">20S proteasome subunit A/B</fullName>
    </recommendedName>
</protein>
<evidence type="ECO:0000313" key="1">
    <source>
        <dbReference type="EMBL" id="HGB14837.1"/>
    </source>
</evidence>
<reference evidence="1" key="1">
    <citation type="journal article" date="2020" name="mSystems">
        <title>Genome- and Community-Level Interaction Insights into Carbon Utilization and Element Cycling Functions of Hydrothermarchaeota in Hydrothermal Sediment.</title>
        <authorList>
            <person name="Zhou Z."/>
            <person name="Liu Y."/>
            <person name="Xu W."/>
            <person name="Pan J."/>
            <person name="Luo Z.H."/>
            <person name="Li M."/>
        </authorList>
    </citation>
    <scope>NUCLEOTIDE SEQUENCE [LARGE SCALE GENOMIC DNA]</scope>
    <source>
        <strain evidence="1">SpSt-776</strain>
    </source>
</reference>
<proteinExistence type="predicted"/>
<comment type="caution">
    <text evidence="1">The sequence shown here is derived from an EMBL/GenBank/DDBJ whole genome shotgun (WGS) entry which is preliminary data.</text>
</comment>
<sequence length="207" mass="22805">MTQTLAGYNEHGIVLATDSLATRFDAEGRPTYFNVKKLFPLSRHCAMVSGGAGVSIPLSLALRQEVSQRRGLEDIQEILEFSLAFLSRGYARHLAPQEPSPEGLRRIYFLLAGYSPDLPPPGFHLALLGSEDEEPLHLMSVGNVVVMPRNLGMEMRLFKALAAGAGLADLLKLSREFLEKMAQIKEEVGPPFYFATITLAGYQEVEL</sequence>